<protein>
    <submittedName>
        <fullName evidence="1">Ornithine cyclodeaminase family protein</fullName>
    </submittedName>
</protein>
<gene>
    <name evidence="1" type="ORF">H9L06_09345</name>
</gene>
<name>A0A7G9S3M8_9MICO</name>
<dbReference type="RefSeq" id="WP_187554923.1">
    <property type="nucleotide sequence ID" value="NZ_CP060716.1"/>
</dbReference>
<accession>A0A7G9S3M8</accession>
<proteinExistence type="predicted"/>
<dbReference type="GO" id="GO:0005737">
    <property type="term" value="C:cytoplasm"/>
    <property type="evidence" value="ECO:0007669"/>
    <property type="project" value="TreeGrafter"/>
</dbReference>
<keyword evidence="2" id="KW-1185">Reference proteome</keyword>
<dbReference type="InterPro" id="IPR003462">
    <property type="entry name" value="ODC_Mu_crystall"/>
</dbReference>
<dbReference type="InterPro" id="IPR023401">
    <property type="entry name" value="ODC_N"/>
</dbReference>
<organism evidence="1 2">
    <name type="scientific">Leucobacter denitrificans</name>
    <dbReference type="NCBI Taxonomy" id="683042"/>
    <lineage>
        <taxon>Bacteria</taxon>
        <taxon>Bacillati</taxon>
        <taxon>Actinomycetota</taxon>
        <taxon>Actinomycetes</taxon>
        <taxon>Micrococcales</taxon>
        <taxon>Microbacteriaceae</taxon>
        <taxon>Leucobacter</taxon>
    </lineage>
</organism>
<dbReference type="PIRSF" id="PIRSF001439">
    <property type="entry name" value="CryM"/>
    <property type="match status" value="1"/>
</dbReference>
<dbReference type="PANTHER" id="PTHR13812">
    <property type="entry name" value="KETIMINE REDUCTASE MU-CRYSTALLIN"/>
    <property type="match status" value="1"/>
</dbReference>
<sequence>MSISFFDAADVERFLPFDRAMDALEEALRGDANGVAINPEDDGPRLFSDAPDGEFLLMPAQGPTYSGVKALTVAPNNPERGFEKIQGLYILYSSDTLTPVAVLEGASLTAIRTPAVTLSAVRQLANLAPEGSEIPAAPRVLIFGAGVQALSHARAAALVFPGASFDIVGRRPERIADLITALSEAQETAGLTVRDRTSEADQAVREADVIICVTSASDPLFDGNLVQNHAIVAAAGTHGLERREVDDALIGRADLFVEGRGSAQRENGNFATALSADDWQANPPKNLQDLAQGNATRTPGKPAFYSGVGMSWEDLVCASAIATTEIEGDS</sequence>
<evidence type="ECO:0000313" key="2">
    <source>
        <dbReference type="Proteomes" id="UP000515934"/>
    </source>
</evidence>
<dbReference type="EMBL" id="CP060716">
    <property type="protein sequence ID" value="QNN62453.1"/>
    <property type="molecule type" value="Genomic_DNA"/>
</dbReference>
<dbReference type="PANTHER" id="PTHR13812:SF19">
    <property type="entry name" value="KETIMINE REDUCTASE MU-CRYSTALLIN"/>
    <property type="match status" value="1"/>
</dbReference>
<dbReference type="AlphaFoldDB" id="A0A7G9S3M8"/>
<dbReference type="Gene3D" id="3.30.1780.10">
    <property type="entry name" value="ornithine cyclodeaminase, domain 1"/>
    <property type="match status" value="1"/>
</dbReference>
<dbReference type="SUPFAM" id="SSF51735">
    <property type="entry name" value="NAD(P)-binding Rossmann-fold domains"/>
    <property type="match status" value="1"/>
</dbReference>
<dbReference type="Proteomes" id="UP000515934">
    <property type="component" value="Chromosome"/>
</dbReference>
<dbReference type="Pfam" id="PF02423">
    <property type="entry name" value="OCD_Mu_crystall"/>
    <property type="match status" value="1"/>
</dbReference>
<dbReference type="KEGG" id="ldn:H9L06_09345"/>
<dbReference type="InterPro" id="IPR036291">
    <property type="entry name" value="NAD(P)-bd_dom_sf"/>
</dbReference>
<evidence type="ECO:0000313" key="1">
    <source>
        <dbReference type="EMBL" id="QNN62453.1"/>
    </source>
</evidence>
<dbReference type="Gene3D" id="3.40.50.720">
    <property type="entry name" value="NAD(P)-binding Rossmann-like Domain"/>
    <property type="match status" value="1"/>
</dbReference>
<reference evidence="1 2" key="1">
    <citation type="submission" date="2020-08" db="EMBL/GenBank/DDBJ databases">
        <title>Genome sequence of Leucobacter denitrificans KACC 14055T.</title>
        <authorList>
            <person name="Hyun D.-W."/>
            <person name="Bae J.-W."/>
        </authorList>
    </citation>
    <scope>NUCLEOTIDE SEQUENCE [LARGE SCALE GENOMIC DNA]</scope>
    <source>
        <strain evidence="1 2">KACC 14055</strain>
    </source>
</reference>